<dbReference type="GO" id="GO:0004674">
    <property type="term" value="F:protein serine/threonine kinase activity"/>
    <property type="evidence" value="ECO:0007669"/>
    <property type="project" value="TreeGrafter"/>
</dbReference>
<accession>A0A2N0PYY3</accession>
<protein>
    <submittedName>
        <fullName evidence="2">Kinase-like protein</fullName>
    </submittedName>
</protein>
<keyword evidence="2" id="KW-0418">Kinase</keyword>
<dbReference type="PROSITE" id="PS50011">
    <property type="entry name" value="PROTEIN_KINASE_DOM"/>
    <property type="match status" value="1"/>
</dbReference>
<keyword evidence="2" id="KW-0808">Transferase</keyword>
<evidence type="ECO:0000259" key="1">
    <source>
        <dbReference type="PROSITE" id="PS50011"/>
    </source>
</evidence>
<dbReference type="VEuPathDB" id="FungiDB:RhiirFUN_015478"/>
<dbReference type="Gene3D" id="1.10.510.10">
    <property type="entry name" value="Transferase(Phosphotransferase) domain 1"/>
    <property type="match status" value="1"/>
</dbReference>
<proteinExistence type="predicted"/>
<dbReference type="InterPro" id="IPR000719">
    <property type="entry name" value="Prot_kinase_dom"/>
</dbReference>
<gene>
    <name evidence="2" type="ORF">RhiirA5_412377</name>
</gene>
<reference evidence="2 3" key="1">
    <citation type="submission" date="2016-04" db="EMBL/GenBank/DDBJ databases">
        <title>Genome analyses suggest a sexual origin of heterokaryosis in a supposedly ancient asexual fungus.</title>
        <authorList>
            <person name="Ropars J."/>
            <person name="Sedzielewska K."/>
            <person name="Noel J."/>
            <person name="Charron P."/>
            <person name="Farinelli L."/>
            <person name="Marton T."/>
            <person name="Kruger M."/>
            <person name="Pelin A."/>
            <person name="Brachmann A."/>
            <person name="Corradi N."/>
        </authorList>
    </citation>
    <scope>NUCLEOTIDE SEQUENCE [LARGE SCALE GENOMIC DNA]</scope>
    <source>
        <strain evidence="2 3">A5</strain>
    </source>
</reference>
<evidence type="ECO:0000313" key="2">
    <source>
        <dbReference type="EMBL" id="PKC12008.1"/>
    </source>
</evidence>
<name>A0A2N0PYY3_9GLOM</name>
<dbReference type="SUPFAM" id="SSF56112">
    <property type="entry name" value="Protein kinase-like (PK-like)"/>
    <property type="match status" value="1"/>
</dbReference>
<dbReference type="InterPro" id="IPR051681">
    <property type="entry name" value="Ser/Thr_Kinases-Pseudokinases"/>
</dbReference>
<reference evidence="2 3" key="2">
    <citation type="submission" date="2017-09" db="EMBL/GenBank/DDBJ databases">
        <title>Extensive intraspecific genome diversity in a model arbuscular mycorrhizal fungus.</title>
        <authorList>
            <person name="Chen E.C."/>
            <person name="Morin E."/>
            <person name="Beaudet D."/>
            <person name="Noel J."/>
            <person name="Ndikumana S."/>
            <person name="Charron P."/>
            <person name="St-Onge C."/>
            <person name="Giorgi J."/>
            <person name="Grigoriev I.V."/>
            <person name="Roux C."/>
            <person name="Martin F.M."/>
            <person name="Corradi N."/>
        </authorList>
    </citation>
    <scope>NUCLEOTIDE SEQUENCE [LARGE SCALE GENOMIC DNA]</scope>
    <source>
        <strain evidence="2 3">A5</strain>
    </source>
</reference>
<dbReference type="InterPro" id="IPR011009">
    <property type="entry name" value="Kinase-like_dom_sf"/>
</dbReference>
<dbReference type="EMBL" id="LLXJ01000274">
    <property type="protein sequence ID" value="PKC12008.1"/>
    <property type="molecule type" value="Genomic_DNA"/>
</dbReference>
<dbReference type="Proteomes" id="UP000232722">
    <property type="component" value="Unassembled WGS sequence"/>
</dbReference>
<dbReference type="Pfam" id="PF00069">
    <property type="entry name" value="Pkinase"/>
    <property type="match status" value="1"/>
</dbReference>
<comment type="caution">
    <text evidence="2">The sequence shown here is derived from an EMBL/GenBank/DDBJ whole genome shotgun (WGS) entry which is preliminary data.</text>
</comment>
<feature type="domain" description="Protein kinase" evidence="1">
    <location>
        <begin position="1"/>
        <end position="179"/>
    </location>
</feature>
<evidence type="ECO:0000313" key="3">
    <source>
        <dbReference type="Proteomes" id="UP000232722"/>
    </source>
</evidence>
<organism evidence="2 3">
    <name type="scientific">Rhizophagus irregularis</name>
    <dbReference type="NCBI Taxonomy" id="588596"/>
    <lineage>
        <taxon>Eukaryota</taxon>
        <taxon>Fungi</taxon>
        <taxon>Fungi incertae sedis</taxon>
        <taxon>Mucoromycota</taxon>
        <taxon>Glomeromycotina</taxon>
        <taxon>Glomeromycetes</taxon>
        <taxon>Glomerales</taxon>
        <taxon>Glomeraceae</taxon>
        <taxon>Rhizophagus</taxon>
    </lineage>
</organism>
<dbReference type="AlphaFoldDB" id="A0A2N0PYY3"/>
<dbReference type="PANTHER" id="PTHR44329">
    <property type="entry name" value="SERINE/THREONINE-PROTEIN KINASE TNNI3K-RELATED"/>
    <property type="match status" value="1"/>
</dbReference>
<dbReference type="GO" id="GO:0005524">
    <property type="term" value="F:ATP binding"/>
    <property type="evidence" value="ECO:0007669"/>
    <property type="project" value="InterPro"/>
</dbReference>
<sequence length="179" mass="20775">MEIPFACVFIEALASYDNANHASYLLNFFPARYKAYEKRYSLVLEYAEGGTLRNYLRNNGIVHGDLHSNNILIHKVTIKLTDFSCSFEKGKCCDNTEINEKSDIYSLAVTFWELTSCLSPFNYEMIKDHTSLMLDILNVLRENPIPNTNIKFIELYQKCWKYETDDRPNSIADILISPY</sequence>